<feature type="compositionally biased region" description="Polar residues" evidence="1">
    <location>
        <begin position="408"/>
        <end position="460"/>
    </location>
</feature>
<feature type="region of interest" description="Disordered" evidence="1">
    <location>
        <begin position="560"/>
        <end position="650"/>
    </location>
</feature>
<sequence length="2032" mass="228001">MDAESVYSCIHKSLATLFPPSKASSQTVLCQVLSVVNSCYRGDALQYLLHFLFPAKQLLETLKQEACVSLCTYLFYASPPACWPLCLQERLVVQLCPLDHRLLRSGDFYLLVSPLSPPGARSAPCRSDGARLLLCSVLAGGRHVEQQEVPALALPSLFSMAWLDSVNREREQRGVPPLQRCAVSTQRDVFTLPWEDLVYPQCTSRPRAASKEEVKTETLSPTAKPPPSVKTDQSATSDGDESEGEYVELTERPQPRLSPQKGSLTQSISQLFRTRTHTPTQNSTHKATQPAASKTTHSITQHTAHNTTQPSEHKTSHNATQPSEHKTSHNATQPADLNTLHSATQPTDNDTAHVTQPLVHNNTTQPSEQKTTPSTTQPAAHNITHNTTQPSEHKTTQNDTELFEHKITPSTTQPAAQNTTQKNTQLSEHKTPQNTTQPAAHNANNTTQPAAHNIINNNTQPTDYNTTHTIKPPAQNATQLDAHYTKHTNTQPTDYNAICNNAQPAAHTPECINTHLVREQSDELTHSSVHSAALIHTAVSSCAPEDQSLCCEEQMGGKGLTRGCSTDHREQEDQEKGISQRSLCVVEDELKEEEEEESKSEEKEGVDASEEDNGSERTEEVELEEEVQVTIVPLRQERKDKREQEEEHLKYPYSESTTHCKNTQDSYCETNTFKSVQDIYSETKTICETPQDFYSEEYSENTTSEISYFEIKQQKDTEDSEMLGSCSESDTINLETNTQPKNTQISEKNEENSLCETHLQLPVMESSEKNAKTTFDDVYSENKNQQKLCKNSEICTQQSETVTHCENSPENGCSYFENTALAQPEDSYCESRPPQDSMKVSAAIEEKEQEQITGSEVVGGGAKHLGKGTGLFLLIILLDIPRRSPLLLSSPGSSLHTFCVCDQMLTSNLRTMCQLVPVQQNLQQRRIQTTGFFVDVGVVCVFPAGVRDRGGRPLLTVCSHSSVWSHPLCNSAQLLRLMLYYTSTLGAEVRASGLTVLVDARSAAPCSTLFSALRALQEDSAISIHSVLILTNKESTLRLDKPAATQVEVLTSVRSLQKHVELKQLPADFGGTFNFSQSSWMSFRGRVEQLTNQCEDVIDLLQKAIKALQNTALPAAQFLARNKALMQDVLEDGRLVRLQQEGGAMLSRLRREDGGVNAAEDQRAAVETVSALYEEVDELLHRLVTLSNARTQELSFIVDFKKLEEGFAQVSAWMQEVGEPSLQSLSEPEDSLERLVRRQQMFKEFYSNAYDHCKHGEELLSRMERWSSMPSDDLVAYEVKVKMFGSQLHDFSERVHRTGHNLDRVVQLYRFLDQAYGWALAGMRFLSTVSMEDCTLPDKCQTVIGCLEDFQRQRPPISDARFQEMKAMAGELRGEQGLRHWNFAWSKCQETKRMLDRKMEAALRARDSTHRNRADSVSNRRTMPFRRTLSELWGVQEHPSCSPQKDVESSLDRVDALSFSPSLSICSLASSSRRQQLRKTQSLDCPSTPDVSRYSPSSRAFSEPVRTGNTGVFIKGLEISSTEAADRTLFNRTPSHNWGGKLRHIVQEMVTTEREYVRSLSYIMDQYLPEMERADLPQDLRGKRSVVFGNLEKLLDFHSQFFLRELESCWRHPLRVSHCFLRHQEQFSLYALYSKNKPKSDSLLANHGHSFFRRKQMQLGDKMDLSSYLLKPVQRMSKYALLLSDLMKEVGPSHEAELVPLQEATNMVKFQLRHGNDLLAMDAIRDCDVNLKEQGQLIRQDEFTVCSGRRKCQRRIFLFEELILFSKPKKVDGGLDVFTYKHSFKTADVGLTESTGDSGLQFEIWFRRRTSKNQTFILQASSADVRHAWTRDIAQILWTQANKNKEMRLKEMVSMGVGNKPFLDIQPSDAAISDRAVHYIMKNRGARTRASIAVSVLDHINPFKRGILSSESALSSCSLLGSLNLHILSSSLPAAETSFSSSCIEEDEQEHETSSQPSMTTESSGSSSRCLSGSTGSDSGCVSSHLQEALPEDTNKQLLNSSFISAVSSHTHTHIHKQKLCCHTSYYALHTE</sequence>
<dbReference type="InterPro" id="IPR001849">
    <property type="entry name" value="PH_domain"/>
</dbReference>
<feature type="region of interest" description="Disordered" evidence="1">
    <location>
        <begin position="1939"/>
        <end position="1976"/>
    </location>
</feature>
<dbReference type="PANTHER" id="PTHR45845:SF4">
    <property type="entry name" value="PLECKSTRIN HOMOLOGY DOMAIN CONTAINING, FAMILY G (WITH RHOGEF DOMAIN) MEMBER 4"/>
    <property type="match status" value="1"/>
</dbReference>
<dbReference type="Gene3D" id="1.20.58.60">
    <property type="match status" value="1"/>
</dbReference>
<dbReference type="PROSITE" id="PS50003">
    <property type="entry name" value="PH_DOMAIN"/>
    <property type="match status" value="1"/>
</dbReference>
<feature type="compositionally biased region" description="Acidic residues" evidence="1">
    <location>
        <begin position="586"/>
        <end position="599"/>
    </location>
</feature>
<feature type="region of interest" description="Disordered" evidence="1">
    <location>
        <begin position="205"/>
        <end position="332"/>
    </location>
</feature>
<feature type="compositionally biased region" description="Low complexity" evidence="1">
    <location>
        <begin position="1954"/>
        <end position="1976"/>
    </location>
</feature>
<dbReference type="SUPFAM" id="SSF50729">
    <property type="entry name" value="PH domain-like"/>
    <property type="match status" value="1"/>
</dbReference>
<feature type="compositionally biased region" description="Basic and acidic residues" evidence="1">
    <location>
        <begin position="635"/>
        <end position="650"/>
    </location>
</feature>
<dbReference type="InterPro" id="IPR011993">
    <property type="entry name" value="PH-like_dom_sf"/>
</dbReference>
<dbReference type="SMART" id="SM00325">
    <property type="entry name" value="RhoGEF"/>
    <property type="match status" value="1"/>
</dbReference>
<feature type="compositionally biased region" description="Basic and acidic residues" evidence="1">
    <location>
        <begin position="565"/>
        <end position="578"/>
    </location>
</feature>
<protein>
    <submittedName>
        <fullName evidence="4">Rho guanine nucleotide exchange factor 40-like</fullName>
    </submittedName>
</protein>
<dbReference type="InterPro" id="IPR055251">
    <property type="entry name" value="SOS1_NGEF_PH"/>
</dbReference>
<evidence type="ECO:0000256" key="1">
    <source>
        <dbReference type="SAM" id="MobiDB-lite"/>
    </source>
</evidence>
<accession>A0A8C5EC46</accession>
<gene>
    <name evidence="4" type="primary">plekhg4</name>
</gene>
<reference evidence="4" key="3">
    <citation type="submission" date="2025-09" db="UniProtKB">
        <authorList>
            <consortium name="Ensembl"/>
        </authorList>
    </citation>
    <scope>IDENTIFICATION</scope>
</reference>
<feature type="region of interest" description="Disordered" evidence="1">
    <location>
        <begin position="361"/>
        <end position="460"/>
    </location>
</feature>
<dbReference type="GO" id="GO:0005085">
    <property type="term" value="F:guanyl-nucleotide exchange factor activity"/>
    <property type="evidence" value="ECO:0007669"/>
    <property type="project" value="InterPro"/>
</dbReference>
<feature type="domain" description="PH" evidence="2">
    <location>
        <begin position="1730"/>
        <end position="1838"/>
    </location>
</feature>
<dbReference type="Ensembl" id="ENSGWIT00000020453.1">
    <property type="protein sequence ID" value="ENSGWIP00000018566.1"/>
    <property type="gene ID" value="ENSGWIG00000010243.1"/>
</dbReference>
<evidence type="ECO:0000259" key="3">
    <source>
        <dbReference type="PROSITE" id="PS50010"/>
    </source>
</evidence>
<dbReference type="InterPro" id="IPR035899">
    <property type="entry name" value="DBL_dom_sf"/>
</dbReference>
<name>A0A8C5EC46_GOUWI</name>
<feature type="compositionally biased region" description="Polar residues" evidence="1">
    <location>
        <begin position="361"/>
        <end position="390"/>
    </location>
</feature>
<dbReference type="Proteomes" id="UP000694680">
    <property type="component" value="Chromosome 3"/>
</dbReference>
<dbReference type="InterPro" id="IPR000219">
    <property type="entry name" value="DH_dom"/>
</dbReference>
<keyword evidence="5" id="KW-1185">Reference proteome</keyword>
<dbReference type="CDD" id="cd00160">
    <property type="entry name" value="RhoGEF"/>
    <property type="match status" value="1"/>
</dbReference>
<dbReference type="SUPFAM" id="SSF48065">
    <property type="entry name" value="DBL homology domain (DH-domain)"/>
    <property type="match status" value="1"/>
</dbReference>
<feature type="region of interest" description="Disordered" evidence="1">
    <location>
        <begin position="1478"/>
        <end position="1503"/>
    </location>
</feature>
<evidence type="ECO:0000259" key="2">
    <source>
        <dbReference type="PROSITE" id="PS50003"/>
    </source>
</evidence>
<evidence type="ECO:0000313" key="5">
    <source>
        <dbReference type="Proteomes" id="UP000694680"/>
    </source>
</evidence>
<feature type="compositionally biased region" description="Polar residues" evidence="1">
    <location>
        <begin position="260"/>
        <end position="310"/>
    </location>
</feature>
<proteinExistence type="predicted"/>
<dbReference type="Gene3D" id="1.20.900.10">
    <property type="entry name" value="Dbl homology (DH) domain"/>
    <property type="match status" value="1"/>
</dbReference>
<dbReference type="Gene3D" id="2.30.29.30">
    <property type="entry name" value="Pleckstrin-homology domain (PH domain)/Phosphotyrosine-binding domain (PTB)"/>
    <property type="match status" value="1"/>
</dbReference>
<dbReference type="Pfam" id="PF00621">
    <property type="entry name" value="RhoGEF"/>
    <property type="match status" value="1"/>
</dbReference>
<dbReference type="PANTHER" id="PTHR45845">
    <property type="entry name" value="RHO GUANINE NUCLEOTIDE EXCHANGE FACTOR-RELATED"/>
    <property type="match status" value="1"/>
</dbReference>
<dbReference type="PROSITE" id="PS50010">
    <property type="entry name" value="DH_2"/>
    <property type="match status" value="1"/>
</dbReference>
<dbReference type="Pfam" id="PF22697">
    <property type="entry name" value="SOS1_NGEF_PH"/>
    <property type="match status" value="1"/>
</dbReference>
<dbReference type="SMART" id="SM00233">
    <property type="entry name" value="PH"/>
    <property type="match status" value="1"/>
</dbReference>
<organism evidence="4 5">
    <name type="scientific">Gouania willdenowi</name>
    <name type="common">Blunt-snouted clingfish</name>
    <name type="synonym">Lepadogaster willdenowi</name>
    <dbReference type="NCBI Taxonomy" id="441366"/>
    <lineage>
        <taxon>Eukaryota</taxon>
        <taxon>Metazoa</taxon>
        <taxon>Chordata</taxon>
        <taxon>Craniata</taxon>
        <taxon>Vertebrata</taxon>
        <taxon>Euteleostomi</taxon>
        <taxon>Actinopterygii</taxon>
        <taxon>Neopterygii</taxon>
        <taxon>Teleostei</taxon>
        <taxon>Neoteleostei</taxon>
        <taxon>Acanthomorphata</taxon>
        <taxon>Ovalentaria</taxon>
        <taxon>Blenniimorphae</taxon>
        <taxon>Blenniiformes</taxon>
        <taxon>Gobiesocoidei</taxon>
        <taxon>Gobiesocidae</taxon>
        <taxon>Gobiesocinae</taxon>
        <taxon>Gouania</taxon>
    </lineage>
</organism>
<feature type="compositionally biased region" description="Basic and acidic residues" evidence="1">
    <location>
        <begin position="391"/>
        <end position="407"/>
    </location>
</feature>
<feature type="domain" description="DH" evidence="3">
    <location>
        <begin position="1541"/>
        <end position="1718"/>
    </location>
</feature>
<dbReference type="CDD" id="cd13242">
    <property type="entry name" value="PH_puratrophin-1"/>
    <property type="match status" value="1"/>
</dbReference>
<evidence type="ECO:0000313" key="4">
    <source>
        <dbReference type="Ensembl" id="ENSGWIP00000018566.1"/>
    </source>
</evidence>
<feature type="compositionally biased region" description="Acidic residues" evidence="1">
    <location>
        <begin position="238"/>
        <end position="248"/>
    </location>
</feature>
<dbReference type="InterPro" id="IPR052231">
    <property type="entry name" value="Rho_GEF_signaling-related"/>
</dbReference>
<reference evidence="4" key="2">
    <citation type="submission" date="2025-08" db="UniProtKB">
        <authorList>
            <consortium name="Ensembl"/>
        </authorList>
    </citation>
    <scope>IDENTIFICATION</scope>
</reference>
<reference evidence="4" key="1">
    <citation type="submission" date="2020-06" db="EMBL/GenBank/DDBJ databases">
        <authorList>
            <consortium name="Wellcome Sanger Institute Data Sharing"/>
        </authorList>
    </citation>
    <scope>NUCLEOTIDE SEQUENCE [LARGE SCALE GENOMIC DNA]</scope>
</reference>